<feature type="transmembrane region" description="Helical" evidence="2">
    <location>
        <begin position="78"/>
        <end position="101"/>
    </location>
</feature>
<proteinExistence type="predicted"/>
<sequence>MVDLTSDFVDDACIACGMEVGDDDGGGGSSDDTYDSRRDDLGGNEVGMVIVMEMTIVAVIDRLILMTAIVLTRLMMTMVMVLMTLLVMMVVWKIGMMVGYLSPDMHLWKEMCCLIC</sequence>
<feature type="transmembrane region" description="Helical" evidence="2">
    <location>
        <begin position="46"/>
        <end position="71"/>
    </location>
</feature>
<evidence type="ECO:0000256" key="2">
    <source>
        <dbReference type="SAM" id="Phobius"/>
    </source>
</evidence>
<evidence type="ECO:0000313" key="3">
    <source>
        <dbReference type="EMBL" id="GFO24875.1"/>
    </source>
</evidence>
<organism evidence="3 4">
    <name type="scientific">Plakobranchus ocellatus</name>
    <dbReference type="NCBI Taxonomy" id="259542"/>
    <lineage>
        <taxon>Eukaryota</taxon>
        <taxon>Metazoa</taxon>
        <taxon>Spiralia</taxon>
        <taxon>Lophotrochozoa</taxon>
        <taxon>Mollusca</taxon>
        <taxon>Gastropoda</taxon>
        <taxon>Heterobranchia</taxon>
        <taxon>Euthyneura</taxon>
        <taxon>Panpulmonata</taxon>
        <taxon>Sacoglossa</taxon>
        <taxon>Placobranchoidea</taxon>
        <taxon>Plakobranchidae</taxon>
        <taxon>Plakobranchus</taxon>
    </lineage>
</organism>
<reference evidence="3 4" key="1">
    <citation type="journal article" date="2021" name="Elife">
        <title>Chloroplast acquisition without the gene transfer in kleptoplastic sea slugs, Plakobranchus ocellatus.</title>
        <authorList>
            <person name="Maeda T."/>
            <person name="Takahashi S."/>
            <person name="Yoshida T."/>
            <person name="Shimamura S."/>
            <person name="Takaki Y."/>
            <person name="Nagai Y."/>
            <person name="Toyoda A."/>
            <person name="Suzuki Y."/>
            <person name="Arimoto A."/>
            <person name="Ishii H."/>
            <person name="Satoh N."/>
            <person name="Nishiyama T."/>
            <person name="Hasebe M."/>
            <person name="Maruyama T."/>
            <person name="Minagawa J."/>
            <person name="Obokata J."/>
            <person name="Shigenobu S."/>
        </authorList>
    </citation>
    <scope>NUCLEOTIDE SEQUENCE [LARGE SCALE GENOMIC DNA]</scope>
</reference>
<comment type="caution">
    <text evidence="3">The sequence shown here is derived from an EMBL/GenBank/DDBJ whole genome shotgun (WGS) entry which is preliminary data.</text>
</comment>
<keyword evidence="4" id="KW-1185">Reference proteome</keyword>
<dbReference type="EMBL" id="BLXT01005660">
    <property type="protein sequence ID" value="GFO24875.1"/>
    <property type="molecule type" value="Genomic_DNA"/>
</dbReference>
<protein>
    <submittedName>
        <fullName evidence="3">Uncharacterized protein</fullName>
    </submittedName>
</protein>
<gene>
    <name evidence="3" type="ORF">PoB_005138000</name>
</gene>
<keyword evidence="2" id="KW-0812">Transmembrane</keyword>
<evidence type="ECO:0000256" key="1">
    <source>
        <dbReference type="SAM" id="MobiDB-lite"/>
    </source>
</evidence>
<keyword evidence="2" id="KW-1133">Transmembrane helix</keyword>
<feature type="region of interest" description="Disordered" evidence="1">
    <location>
        <begin position="20"/>
        <end position="40"/>
    </location>
</feature>
<accession>A0AAV4BZW4</accession>
<name>A0AAV4BZW4_9GAST</name>
<evidence type="ECO:0000313" key="4">
    <source>
        <dbReference type="Proteomes" id="UP000735302"/>
    </source>
</evidence>
<keyword evidence="2" id="KW-0472">Membrane</keyword>
<dbReference type="AlphaFoldDB" id="A0AAV4BZW4"/>
<dbReference type="Proteomes" id="UP000735302">
    <property type="component" value="Unassembled WGS sequence"/>
</dbReference>